<keyword evidence="2" id="KW-0328">Glycosyltransferase</keyword>
<organism evidence="5 6">
    <name type="scientific">Methylomonas methanica</name>
    <dbReference type="NCBI Taxonomy" id="421"/>
    <lineage>
        <taxon>Bacteria</taxon>
        <taxon>Pseudomonadati</taxon>
        <taxon>Pseudomonadota</taxon>
        <taxon>Gammaproteobacteria</taxon>
        <taxon>Methylococcales</taxon>
        <taxon>Methylococcaceae</taxon>
        <taxon>Methylomonas</taxon>
    </lineage>
</organism>
<protein>
    <recommendedName>
        <fullName evidence="4">Glycosyltransferase 2-like domain-containing protein</fullName>
    </recommendedName>
</protein>
<evidence type="ECO:0000313" key="6">
    <source>
        <dbReference type="Proteomes" id="UP000078090"/>
    </source>
</evidence>
<dbReference type="EMBL" id="LUUG01000071">
    <property type="protein sequence ID" value="OAI04487.1"/>
    <property type="molecule type" value="Genomic_DNA"/>
</dbReference>
<reference evidence="5 6" key="1">
    <citation type="submission" date="2016-03" db="EMBL/GenBank/DDBJ databases">
        <authorList>
            <person name="Ploux O."/>
        </authorList>
    </citation>
    <scope>NUCLEOTIDE SEQUENCE [LARGE SCALE GENOMIC DNA]</scope>
    <source>
        <strain evidence="5 6">R-45363</strain>
    </source>
</reference>
<accession>A0A177MFD7</accession>
<dbReference type="Pfam" id="PF00535">
    <property type="entry name" value="Glycos_transf_2"/>
    <property type="match status" value="1"/>
</dbReference>
<dbReference type="SUPFAM" id="SSF53448">
    <property type="entry name" value="Nucleotide-diphospho-sugar transferases"/>
    <property type="match status" value="1"/>
</dbReference>
<keyword evidence="3" id="KW-0808">Transferase</keyword>
<comment type="caution">
    <text evidence="5">The sequence shown here is derived from an EMBL/GenBank/DDBJ whole genome shotgun (WGS) entry which is preliminary data.</text>
</comment>
<dbReference type="GO" id="GO:0016757">
    <property type="term" value="F:glycosyltransferase activity"/>
    <property type="evidence" value="ECO:0007669"/>
    <property type="project" value="UniProtKB-KW"/>
</dbReference>
<evidence type="ECO:0000256" key="1">
    <source>
        <dbReference type="ARBA" id="ARBA00006739"/>
    </source>
</evidence>
<evidence type="ECO:0000256" key="3">
    <source>
        <dbReference type="ARBA" id="ARBA00022679"/>
    </source>
</evidence>
<gene>
    <name evidence="5" type="ORF">A1332_01950</name>
</gene>
<proteinExistence type="inferred from homology"/>
<feature type="domain" description="Glycosyltransferase 2-like" evidence="4">
    <location>
        <begin position="2"/>
        <end position="140"/>
    </location>
</feature>
<evidence type="ECO:0000313" key="5">
    <source>
        <dbReference type="EMBL" id="OAI04487.1"/>
    </source>
</evidence>
<name>A0A177MFD7_METMH</name>
<evidence type="ECO:0000256" key="2">
    <source>
        <dbReference type="ARBA" id="ARBA00022676"/>
    </source>
</evidence>
<dbReference type="Proteomes" id="UP000078090">
    <property type="component" value="Unassembled WGS sequence"/>
</dbReference>
<sequence>MQCLASLVKQDYKDYKIVICDHGSTDGTSERIQAEYPEVVLLSADSSLWWTGAINVCVRYVLAHAGNNDQLLTLNNDTELPTDYLRQLIKCGEKYRNSIVTSVIHDIKTGELFDIGYRQNWLFATAVAVDFEHNHITNDSDVVEVTHASGRGTLFPIEVFQKIGLYDEKRLPHYAADYDLSFKAVRAGFKIYVSKKCRVFSHVEATGLTTVLSHFSMRNMLNYFSGMRSPANLKARFWYGWNNCPRMIFPVYFVIDLVRITGSYYRHFIMRG</sequence>
<dbReference type="InterPro" id="IPR001173">
    <property type="entry name" value="Glyco_trans_2-like"/>
</dbReference>
<evidence type="ECO:0000259" key="4">
    <source>
        <dbReference type="Pfam" id="PF00535"/>
    </source>
</evidence>
<comment type="similarity">
    <text evidence="1">Belongs to the glycosyltransferase 2 family.</text>
</comment>
<dbReference type="InterPro" id="IPR029044">
    <property type="entry name" value="Nucleotide-diphossugar_trans"/>
</dbReference>
<dbReference type="PANTHER" id="PTHR43179">
    <property type="entry name" value="RHAMNOSYLTRANSFERASE WBBL"/>
    <property type="match status" value="1"/>
</dbReference>
<dbReference type="Gene3D" id="3.90.550.10">
    <property type="entry name" value="Spore Coat Polysaccharide Biosynthesis Protein SpsA, Chain A"/>
    <property type="match status" value="1"/>
</dbReference>
<dbReference type="PANTHER" id="PTHR43179:SF12">
    <property type="entry name" value="GALACTOFURANOSYLTRANSFERASE GLFT2"/>
    <property type="match status" value="1"/>
</dbReference>
<dbReference type="AlphaFoldDB" id="A0A177MFD7"/>